<dbReference type="EnsemblPlants" id="AES95818">
    <property type="protein sequence ID" value="AES95818"/>
    <property type="gene ID" value="MTR_5g029860"/>
</dbReference>
<proteinExistence type="predicted"/>
<evidence type="ECO:0000256" key="1">
    <source>
        <dbReference type="SAM" id="MobiDB-lite"/>
    </source>
</evidence>
<keyword evidence="4" id="KW-1185">Reference proteome</keyword>
<organism evidence="2 4">
    <name type="scientific">Medicago truncatula</name>
    <name type="common">Barrel medic</name>
    <name type="synonym">Medicago tribuloides</name>
    <dbReference type="NCBI Taxonomy" id="3880"/>
    <lineage>
        <taxon>Eukaryota</taxon>
        <taxon>Viridiplantae</taxon>
        <taxon>Streptophyta</taxon>
        <taxon>Embryophyta</taxon>
        <taxon>Tracheophyta</taxon>
        <taxon>Spermatophyta</taxon>
        <taxon>Magnoliopsida</taxon>
        <taxon>eudicotyledons</taxon>
        <taxon>Gunneridae</taxon>
        <taxon>Pentapetalae</taxon>
        <taxon>rosids</taxon>
        <taxon>fabids</taxon>
        <taxon>Fabales</taxon>
        <taxon>Fabaceae</taxon>
        <taxon>Papilionoideae</taxon>
        <taxon>50 kb inversion clade</taxon>
        <taxon>NPAAA clade</taxon>
        <taxon>Hologalegina</taxon>
        <taxon>IRL clade</taxon>
        <taxon>Trifolieae</taxon>
        <taxon>Medicago</taxon>
    </lineage>
</organism>
<protein>
    <submittedName>
        <fullName evidence="2 3">Uncharacterized protein</fullName>
    </submittedName>
</protein>
<dbReference type="AlphaFoldDB" id="G7KDQ1"/>
<dbReference type="PaxDb" id="3880-AES95818"/>
<accession>G7KDQ1</accession>
<dbReference type="Proteomes" id="UP000002051">
    <property type="component" value="Chromosome 5"/>
</dbReference>
<dbReference type="HOGENOM" id="CLU_2797795_0_0_1"/>
<name>G7KDQ1_MEDTR</name>
<sequence>MGLLDHPLTPSSFALPSALSPQPLKSPIHMAKSITNGLYPKGNPSRNSQRLELDPSLRGDQEIVFNQQ</sequence>
<reference evidence="3" key="3">
    <citation type="submission" date="2015-04" db="UniProtKB">
        <authorList>
            <consortium name="EnsemblPlants"/>
        </authorList>
    </citation>
    <scope>IDENTIFICATION</scope>
    <source>
        <strain evidence="3">cv. Jemalong A17</strain>
    </source>
</reference>
<feature type="region of interest" description="Disordered" evidence="1">
    <location>
        <begin position="35"/>
        <end position="68"/>
    </location>
</feature>
<reference evidence="2 4" key="1">
    <citation type="journal article" date="2011" name="Nature">
        <title>The Medicago genome provides insight into the evolution of rhizobial symbioses.</title>
        <authorList>
            <person name="Young N.D."/>
            <person name="Debelle F."/>
            <person name="Oldroyd G.E."/>
            <person name="Geurts R."/>
            <person name="Cannon S.B."/>
            <person name="Udvardi M.K."/>
            <person name="Benedito V.A."/>
            <person name="Mayer K.F."/>
            <person name="Gouzy J."/>
            <person name="Schoof H."/>
            <person name="Van de Peer Y."/>
            <person name="Proost S."/>
            <person name="Cook D.R."/>
            <person name="Meyers B.C."/>
            <person name="Spannagl M."/>
            <person name="Cheung F."/>
            <person name="De Mita S."/>
            <person name="Krishnakumar V."/>
            <person name="Gundlach H."/>
            <person name="Zhou S."/>
            <person name="Mudge J."/>
            <person name="Bharti A.K."/>
            <person name="Murray J.D."/>
            <person name="Naoumkina M.A."/>
            <person name="Rosen B."/>
            <person name="Silverstein K.A."/>
            <person name="Tang H."/>
            <person name="Rombauts S."/>
            <person name="Zhao P.X."/>
            <person name="Zhou P."/>
            <person name="Barbe V."/>
            <person name="Bardou P."/>
            <person name="Bechner M."/>
            <person name="Bellec A."/>
            <person name="Berger A."/>
            <person name="Berges H."/>
            <person name="Bidwell S."/>
            <person name="Bisseling T."/>
            <person name="Choisne N."/>
            <person name="Couloux A."/>
            <person name="Denny R."/>
            <person name="Deshpande S."/>
            <person name="Dai X."/>
            <person name="Doyle J.J."/>
            <person name="Dudez A.M."/>
            <person name="Farmer A.D."/>
            <person name="Fouteau S."/>
            <person name="Franken C."/>
            <person name="Gibelin C."/>
            <person name="Gish J."/>
            <person name="Goldstein S."/>
            <person name="Gonzalez A.J."/>
            <person name="Green P.J."/>
            <person name="Hallab A."/>
            <person name="Hartog M."/>
            <person name="Hua A."/>
            <person name="Humphray S.J."/>
            <person name="Jeong D.H."/>
            <person name="Jing Y."/>
            <person name="Jocker A."/>
            <person name="Kenton S.M."/>
            <person name="Kim D.J."/>
            <person name="Klee K."/>
            <person name="Lai H."/>
            <person name="Lang C."/>
            <person name="Lin S."/>
            <person name="Macmil S.L."/>
            <person name="Magdelenat G."/>
            <person name="Matthews L."/>
            <person name="McCorrison J."/>
            <person name="Monaghan E.L."/>
            <person name="Mun J.H."/>
            <person name="Najar F.Z."/>
            <person name="Nicholson C."/>
            <person name="Noirot C."/>
            <person name="O'Bleness M."/>
            <person name="Paule C.R."/>
            <person name="Poulain J."/>
            <person name="Prion F."/>
            <person name="Qin B."/>
            <person name="Qu C."/>
            <person name="Retzel E.F."/>
            <person name="Riddle C."/>
            <person name="Sallet E."/>
            <person name="Samain S."/>
            <person name="Samson N."/>
            <person name="Sanders I."/>
            <person name="Saurat O."/>
            <person name="Scarpelli C."/>
            <person name="Schiex T."/>
            <person name="Segurens B."/>
            <person name="Severin A.J."/>
            <person name="Sherrier D.J."/>
            <person name="Shi R."/>
            <person name="Sims S."/>
            <person name="Singer S.R."/>
            <person name="Sinharoy S."/>
            <person name="Sterck L."/>
            <person name="Viollet A."/>
            <person name="Wang B.B."/>
            <person name="Wang K."/>
            <person name="Wang M."/>
            <person name="Wang X."/>
            <person name="Warfsmann J."/>
            <person name="Weissenbach J."/>
            <person name="White D.D."/>
            <person name="White J.D."/>
            <person name="Wiley G.B."/>
            <person name="Wincker P."/>
            <person name="Xing Y."/>
            <person name="Yang L."/>
            <person name="Yao Z."/>
            <person name="Ying F."/>
            <person name="Zhai J."/>
            <person name="Zhou L."/>
            <person name="Zuber A."/>
            <person name="Denarie J."/>
            <person name="Dixon R.A."/>
            <person name="May G.D."/>
            <person name="Schwartz D.C."/>
            <person name="Rogers J."/>
            <person name="Quetier F."/>
            <person name="Town C.D."/>
            <person name="Roe B.A."/>
        </authorList>
    </citation>
    <scope>NUCLEOTIDE SEQUENCE [LARGE SCALE GENOMIC DNA]</scope>
    <source>
        <strain evidence="2">A17</strain>
        <strain evidence="3 4">cv. Jemalong A17</strain>
    </source>
</reference>
<feature type="compositionally biased region" description="Basic and acidic residues" evidence="1">
    <location>
        <begin position="49"/>
        <end position="61"/>
    </location>
</feature>
<feature type="compositionally biased region" description="Low complexity" evidence="1">
    <location>
        <begin position="7"/>
        <end position="21"/>
    </location>
</feature>
<reference evidence="2 4" key="2">
    <citation type="journal article" date="2014" name="BMC Genomics">
        <title>An improved genome release (version Mt4.0) for the model legume Medicago truncatula.</title>
        <authorList>
            <person name="Tang H."/>
            <person name="Krishnakumar V."/>
            <person name="Bidwell S."/>
            <person name="Rosen B."/>
            <person name="Chan A."/>
            <person name="Zhou S."/>
            <person name="Gentzbittel L."/>
            <person name="Childs K.L."/>
            <person name="Yandell M."/>
            <person name="Gundlach H."/>
            <person name="Mayer K.F."/>
            <person name="Schwartz D.C."/>
            <person name="Town C.D."/>
        </authorList>
    </citation>
    <scope>GENOME REANNOTATION</scope>
    <source>
        <strain evidence="3 4">cv. Jemalong A17</strain>
    </source>
</reference>
<evidence type="ECO:0000313" key="2">
    <source>
        <dbReference type="EMBL" id="AES95818.1"/>
    </source>
</evidence>
<dbReference type="EMBL" id="CM001221">
    <property type="protein sequence ID" value="AES95818.1"/>
    <property type="molecule type" value="Genomic_DNA"/>
</dbReference>
<feature type="region of interest" description="Disordered" evidence="1">
    <location>
        <begin position="1"/>
        <end position="21"/>
    </location>
</feature>
<evidence type="ECO:0000313" key="3">
    <source>
        <dbReference type="EnsemblPlants" id="AES95818"/>
    </source>
</evidence>
<evidence type="ECO:0000313" key="4">
    <source>
        <dbReference type="Proteomes" id="UP000002051"/>
    </source>
</evidence>
<gene>
    <name evidence="2" type="ordered locus">MTR_5g029860</name>
</gene>